<evidence type="ECO:0000313" key="2">
    <source>
        <dbReference type="EMBL" id="KIJ32315.1"/>
    </source>
</evidence>
<keyword evidence="1" id="KW-0472">Membrane</keyword>
<keyword evidence="1" id="KW-1133">Transmembrane helix</keyword>
<dbReference type="HOGENOM" id="CLU_1391016_0_0_1"/>
<evidence type="ECO:0000256" key="1">
    <source>
        <dbReference type="SAM" id="Phobius"/>
    </source>
</evidence>
<keyword evidence="3" id="KW-1185">Reference proteome</keyword>
<sequence length="196" mass="22285">MLFFLIRYSGLAIRIVSMAIYTDALDLIHPTAAHCMIWVWWDVVAGHLLFTGVELLLIMRVYAFYGQNKTLLFIIFVLCLAEHGMALAIAGIGIPKFVIVGDLFPKPYQAGKCTITFIPGIFQNYWISPLVFHGILFFLLFGRFFYTKWNNRMNTTELLFVFVRDGAWAFVTIFGMVLYCALAFELSPQAGDIALT</sequence>
<proteinExistence type="predicted"/>
<dbReference type="Proteomes" id="UP000054279">
    <property type="component" value="Unassembled WGS sequence"/>
</dbReference>
<gene>
    <name evidence="2" type="ORF">M422DRAFT_783459</name>
</gene>
<feature type="transmembrane region" description="Helical" evidence="1">
    <location>
        <begin position="37"/>
        <end position="59"/>
    </location>
</feature>
<feature type="transmembrane region" description="Helical" evidence="1">
    <location>
        <begin position="71"/>
        <end position="94"/>
    </location>
</feature>
<feature type="transmembrane region" description="Helical" evidence="1">
    <location>
        <begin position="158"/>
        <end position="184"/>
    </location>
</feature>
<protein>
    <recommendedName>
        <fullName evidence="4">Chitin synthase export chaperone</fullName>
    </recommendedName>
</protein>
<dbReference type="AlphaFoldDB" id="A0A0C9V4A2"/>
<dbReference type="EMBL" id="KN837228">
    <property type="protein sequence ID" value="KIJ32315.1"/>
    <property type="molecule type" value="Genomic_DNA"/>
</dbReference>
<evidence type="ECO:0000313" key="3">
    <source>
        <dbReference type="Proteomes" id="UP000054279"/>
    </source>
</evidence>
<accession>A0A0C9V4A2</accession>
<organism evidence="2 3">
    <name type="scientific">Sphaerobolus stellatus (strain SS14)</name>
    <dbReference type="NCBI Taxonomy" id="990650"/>
    <lineage>
        <taxon>Eukaryota</taxon>
        <taxon>Fungi</taxon>
        <taxon>Dikarya</taxon>
        <taxon>Basidiomycota</taxon>
        <taxon>Agaricomycotina</taxon>
        <taxon>Agaricomycetes</taxon>
        <taxon>Phallomycetidae</taxon>
        <taxon>Geastrales</taxon>
        <taxon>Sphaerobolaceae</taxon>
        <taxon>Sphaerobolus</taxon>
    </lineage>
</organism>
<feature type="transmembrane region" description="Helical" evidence="1">
    <location>
        <begin position="126"/>
        <end position="146"/>
    </location>
</feature>
<name>A0A0C9V4A2_SPHS4</name>
<evidence type="ECO:0008006" key="4">
    <source>
        <dbReference type="Google" id="ProtNLM"/>
    </source>
</evidence>
<reference evidence="2 3" key="1">
    <citation type="submission" date="2014-06" db="EMBL/GenBank/DDBJ databases">
        <title>Evolutionary Origins and Diversification of the Mycorrhizal Mutualists.</title>
        <authorList>
            <consortium name="DOE Joint Genome Institute"/>
            <consortium name="Mycorrhizal Genomics Consortium"/>
            <person name="Kohler A."/>
            <person name="Kuo A."/>
            <person name="Nagy L.G."/>
            <person name="Floudas D."/>
            <person name="Copeland A."/>
            <person name="Barry K.W."/>
            <person name="Cichocki N."/>
            <person name="Veneault-Fourrey C."/>
            <person name="LaButti K."/>
            <person name="Lindquist E.A."/>
            <person name="Lipzen A."/>
            <person name="Lundell T."/>
            <person name="Morin E."/>
            <person name="Murat C."/>
            <person name="Riley R."/>
            <person name="Ohm R."/>
            <person name="Sun H."/>
            <person name="Tunlid A."/>
            <person name="Henrissat B."/>
            <person name="Grigoriev I.V."/>
            <person name="Hibbett D.S."/>
            <person name="Martin F."/>
        </authorList>
    </citation>
    <scope>NUCLEOTIDE SEQUENCE [LARGE SCALE GENOMIC DNA]</scope>
    <source>
        <strain evidence="2 3">SS14</strain>
    </source>
</reference>
<keyword evidence="1" id="KW-0812">Transmembrane</keyword>
<dbReference type="OrthoDB" id="2637653at2759"/>